<protein>
    <submittedName>
        <fullName evidence="3">Uncharacterized protein</fullName>
    </submittedName>
</protein>
<gene>
    <name evidence="3" type="ORF">ACFPCY_26065</name>
</gene>
<dbReference type="RefSeq" id="WP_378259463.1">
    <property type="nucleotide sequence ID" value="NZ_JBHSIT010000008.1"/>
</dbReference>
<accession>A0ABV9U651</accession>
<sequence length="368" mass="38309">MNALRDDLEKITATPRPADAPGVSASLAVRRGRRIRHRRQALAAGATVLVVAAGAGVPTLVGSDGRQAPAVQAARGGYGTVLVKEATFGWLPGGYTTVRTGQGDDGYTLAAGTPKQKAGGLLLQLTRGAEPGIPNLPGGRPGHRTATEPVHGRPAYWVIKPGADGSDQVPADFRWQPADGRWAELVVGDKDVATEATVRRIVDNIRFGGGDAAAAFPLRLGGVPSGMRIARASVTPTSEMDLVLVPAHGTADADGFSVSLAPAQRDVGAPQAGQKVGDGSKDAKPKESGPNTRVARYPALYRQYQGSSTGSRGESVIVYGWHGMDLRIEALGRAFRALEASGGVRGMVGRTAYLGADQRKWTMTPLDG</sequence>
<feature type="transmembrane region" description="Helical" evidence="2">
    <location>
        <begin position="41"/>
        <end position="61"/>
    </location>
</feature>
<evidence type="ECO:0000313" key="3">
    <source>
        <dbReference type="EMBL" id="MFC4910806.1"/>
    </source>
</evidence>
<evidence type="ECO:0000256" key="1">
    <source>
        <dbReference type="SAM" id="MobiDB-lite"/>
    </source>
</evidence>
<keyword evidence="4" id="KW-1185">Reference proteome</keyword>
<feature type="compositionally biased region" description="Basic and acidic residues" evidence="1">
    <location>
        <begin position="1"/>
        <end position="10"/>
    </location>
</feature>
<evidence type="ECO:0000313" key="4">
    <source>
        <dbReference type="Proteomes" id="UP001595872"/>
    </source>
</evidence>
<name>A0ABV9U651_9ACTN</name>
<reference evidence="4" key="1">
    <citation type="journal article" date="2019" name="Int. J. Syst. Evol. Microbiol.">
        <title>The Global Catalogue of Microorganisms (GCM) 10K type strain sequencing project: providing services to taxonomists for standard genome sequencing and annotation.</title>
        <authorList>
            <consortium name="The Broad Institute Genomics Platform"/>
            <consortium name="The Broad Institute Genome Sequencing Center for Infectious Disease"/>
            <person name="Wu L."/>
            <person name="Ma J."/>
        </authorList>
    </citation>
    <scope>NUCLEOTIDE SEQUENCE [LARGE SCALE GENOMIC DNA]</scope>
    <source>
        <strain evidence="4">KLKA75</strain>
    </source>
</reference>
<dbReference type="EMBL" id="JBHSIT010000008">
    <property type="protein sequence ID" value="MFC4910806.1"/>
    <property type="molecule type" value="Genomic_DNA"/>
</dbReference>
<feature type="region of interest" description="Disordered" evidence="1">
    <location>
        <begin position="267"/>
        <end position="292"/>
    </location>
</feature>
<keyword evidence="2" id="KW-1133">Transmembrane helix</keyword>
<comment type="caution">
    <text evidence="3">The sequence shown here is derived from an EMBL/GenBank/DDBJ whole genome shotgun (WGS) entry which is preliminary data.</text>
</comment>
<feature type="region of interest" description="Disordered" evidence="1">
    <location>
        <begin position="1"/>
        <end position="21"/>
    </location>
</feature>
<proteinExistence type="predicted"/>
<keyword evidence="2" id="KW-0812">Transmembrane</keyword>
<keyword evidence="2" id="KW-0472">Membrane</keyword>
<evidence type="ECO:0000256" key="2">
    <source>
        <dbReference type="SAM" id="Phobius"/>
    </source>
</evidence>
<feature type="compositionally biased region" description="Basic and acidic residues" evidence="1">
    <location>
        <begin position="278"/>
        <end position="287"/>
    </location>
</feature>
<dbReference type="Proteomes" id="UP001595872">
    <property type="component" value="Unassembled WGS sequence"/>
</dbReference>
<organism evidence="3 4">
    <name type="scientific">Actinomadura gamaensis</name>
    <dbReference type="NCBI Taxonomy" id="1763541"/>
    <lineage>
        <taxon>Bacteria</taxon>
        <taxon>Bacillati</taxon>
        <taxon>Actinomycetota</taxon>
        <taxon>Actinomycetes</taxon>
        <taxon>Streptosporangiales</taxon>
        <taxon>Thermomonosporaceae</taxon>
        <taxon>Actinomadura</taxon>
    </lineage>
</organism>